<protein>
    <submittedName>
        <fullName evidence="1">Uncharacterized protein</fullName>
    </submittedName>
</protein>
<name>A0AAW1M118_POPJA</name>
<evidence type="ECO:0000313" key="2">
    <source>
        <dbReference type="Proteomes" id="UP001458880"/>
    </source>
</evidence>
<reference evidence="1 2" key="1">
    <citation type="journal article" date="2024" name="BMC Genomics">
        <title>De novo assembly and annotation of Popillia japonica's genome with initial clues to its potential as an invasive pest.</title>
        <authorList>
            <person name="Cucini C."/>
            <person name="Boschi S."/>
            <person name="Funari R."/>
            <person name="Cardaioli E."/>
            <person name="Iannotti N."/>
            <person name="Marturano G."/>
            <person name="Paoli F."/>
            <person name="Bruttini M."/>
            <person name="Carapelli A."/>
            <person name="Frati F."/>
            <person name="Nardi F."/>
        </authorList>
    </citation>
    <scope>NUCLEOTIDE SEQUENCE [LARGE SCALE GENOMIC DNA]</scope>
    <source>
        <strain evidence="1">DMR45628</strain>
    </source>
</reference>
<comment type="caution">
    <text evidence="1">The sequence shown here is derived from an EMBL/GenBank/DDBJ whole genome shotgun (WGS) entry which is preliminary data.</text>
</comment>
<gene>
    <name evidence="1" type="ORF">QE152_g9366</name>
</gene>
<accession>A0AAW1M118</accession>
<keyword evidence="2" id="KW-1185">Reference proteome</keyword>
<sequence length="75" mass="8374">MAAQDGVVVLLDVREKLMFVVEFSAPLDENLLKKEAEKREKYSDLMDSLRTSYPEYKIKLIVLVVGALGASNITA</sequence>
<proteinExistence type="predicted"/>
<organism evidence="1 2">
    <name type="scientific">Popillia japonica</name>
    <name type="common">Japanese beetle</name>
    <dbReference type="NCBI Taxonomy" id="7064"/>
    <lineage>
        <taxon>Eukaryota</taxon>
        <taxon>Metazoa</taxon>
        <taxon>Ecdysozoa</taxon>
        <taxon>Arthropoda</taxon>
        <taxon>Hexapoda</taxon>
        <taxon>Insecta</taxon>
        <taxon>Pterygota</taxon>
        <taxon>Neoptera</taxon>
        <taxon>Endopterygota</taxon>
        <taxon>Coleoptera</taxon>
        <taxon>Polyphaga</taxon>
        <taxon>Scarabaeiformia</taxon>
        <taxon>Scarabaeidae</taxon>
        <taxon>Rutelinae</taxon>
        <taxon>Popillia</taxon>
    </lineage>
</organism>
<dbReference type="AlphaFoldDB" id="A0AAW1M118"/>
<dbReference type="Proteomes" id="UP001458880">
    <property type="component" value="Unassembled WGS sequence"/>
</dbReference>
<evidence type="ECO:0000313" key="1">
    <source>
        <dbReference type="EMBL" id="KAK9738973.1"/>
    </source>
</evidence>
<dbReference type="EMBL" id="JASPKY010000080">
    <property type="protein sequence ID" value="KAK9738973.1"/>
    <property type="molecule type" value="Genomic_DNA"/>
</dbReference>